<dbReference type="CDD" id="cd08887">
    <property type="entry name" value="RHO_alpha_C_3"/>
    <property type="match status" value="1"/>
</dbReference>
<proteinExistence type="predicted"/>
<dbReference type="Pfam" id="PF00848">
    <property type="entry name" value="Ring_hydroxyl_A"/>
    <property type="match status" value="1"/>
</dbReference>
<evidence type="ECO:0000256" key="3">
    <source>
        <dbReference type="ARBA" id="ARBA00022723"/>
    </source>
</evidence>
<dbReference type="AlphaFoldDB" id="A0A0B1ZHB2"/>
<comment type="caution">
    <text evidence="9">The sequence shown here is derived from an EMBL/GenBank/DDBJ whole genome shotgun (WGS) entry which is preliminary data.</text>
</comment>
<dbReference type="GO" id="GO:0005506">
    <property type="term" value="F:iron ion binding"/>
    <property type="evidence" value="ECO:0007669"/>
    <property type="project" value="InterPro"/>
</dbReference>
<dbReference type="InterPro" id="IPR036922">
    <property type="entry name" value="Rieske_2Fe-2S_sf"/>
</dbReference>
<dbReference type="CDD" id="cd03469">
    <property type="entry name" value="Rieske_RO_Alpha_N"/>
    <property type="match status" value="1"/>
</dbReference>
<evidence type="ECO:0000256" key="6">
    <source>
        <dbReference type="ARBA" id="ARBA00023014"/>
    </source>
</evidence>
<organism evidence="9 10">
    <name type="scientific">Novosphingobium malaysiense</name>
    <dbReference type="NCBI Taxonomy" id="1348853"/>
    <lineage>
        <taxon>Bacteria</taxon>
        <taxon>Pseudomonadati</taxon>
        <taxon>Pseudomonadota</taxon>
        <taxon>Alphaproteobacteria</taxon>
        <taxon>Sphingomonadales</taxon>
        <taxon>Sphingomonadaceae</taxon>
        <taxon>Novosphingobium</taxon>
    </lineage>
</organism>
<dbReference type="EMBL" id="JTDI01000006">
    <property type="protein sequence ID" value="KHK89902.1"/>
    <property type="molecule type" value="Genomic_DNA"/>
</dbReference>
<protein>
    <submittedName>
        <fullName evidence="9">(2Fe-2S)-binding protein</fullName>
    </submittedName>
</protein>
<comment type="cofactor">
    <cofactor evidence="1">
        <name>Fe cation</name>
        <dbReference type="ChEBI" id="CHEBI:24875"/>
    </cofactor>
</comment>
<evidence type="ECO:0000256" key="4">
    <source>
        <dbReference type="ARBA" id="ARBA00023002"/>
    </source>
</evidence>
<dbReference type="Gene3D" id="3.90.380.10">
    <property type="entry name" value="Naphthalene 1,2-dioxygenase Alpha Subunit, Chain A, domain 1"/>
    <property type="match status" value="2"/>
</dbReference>
<dbReference type="PRINTS" id="PR00090">
    <property type="entry name" value="RNGDIOXGNASE"/>
</dbReference>
<feature type="domain" description="Rieske" evidence="8">
    <location>
        <begin position="57"/>
        <end position="164"/>
    </location>
</feature>
<dbReference type="PROSITE" id="PS00570">
    <property type="entry name" value="RING_HYDROXYL_ALPHA"/>
    <property type="match status" value="1"/>
</dbReference>
<dbReference type="InterPro" id="IPR001663">
    <property type="entry name" value="Rng_hydr_dOase-A"/>
</dbReference>
<evidence type="ECO:0000313" key="9">
    <source>
        <dbReference type="EMBL" id="KHK89902.1"/>
    </source>
</evidence>
<accession>A0A0B1ZHB2</accession>
<dbReference type="GO" id="GO:0016491">
    <property type="term" value="F:oxidoreductase activity"/>
    <property type="evidence" value="ECO:0007669"/>
    <property type="project" value="UniProtKB-KW"/>
</dbReference>
<dbReference type="PROSITE" id="PS51296">
    <property type="entry name" value="RIESKE"/>
    <property type="match status" value="1"/>
</dbReference>
<dbReference type="Pfam" id="PF00355">
    <property type="entry name" value="Rieske"/>
    <property type="match status" value="1"/>
</dbReference>
<dbReference type="PANTHER" id="PTHR43756:SF5">
    <property type="entry name" value="CHOLINE MONOOXYGENASE, CHLOROPLASTIC"/>
    <property type="match status" value="1"/>
</dbReference>
<keyword evidence="10" id="KW-1185">Reference proteome</keyword>
<dbReference type="SUPFAM" id="SSF55961">
    <property type="entry name" value="Bet v1-like"/>
    <property type="match status" value="1"/>
</dbReference>
<evidence type="ECO:0000313" key="10">
    <source>
        <dbReference type="Proteomes" id="UP000031057"/>
    </source>
</evidence>
<dbReference type="Gene3D" id="2.102.10.10">
    <property type="entry name" value="Rieske [2Fe-2S] iron-sulphur domain"/>
    <property type="match status" value="1"/>
</dbReference>
<keyword evidence="2" id="KW-0001">2Fe-2S</keyword>
<dbReference type="InterPro" id="IPR017941">
    <property type="entry name" value="Rieske_2Fe-2S"/>
</dbReference>
<dbReference type="GO" id="GO:0051537">
    <property type="term" value="F:2 iron, 2 sulfur cluster binding"/>
    <property type="evidence" value="ECO:0007669"/>
    <property type="project" value="UniProtKB-KW"/>
</dbReference>
<dbReference type="SUPFAM" id="SSF50022">
    <property type="entry name" value="ISP domain"/>
    <property type="match status" value="1"/>
</dbReference>
<name>A0A0B1ZHB2_9SPHN</name>
<dbReference type="PANTHER" id="PTHR43756">
    <property type="entry name" value="CHOLINE MONOOXYGENASE, CHLOROPLASTIC"/>
    <property type="match status" value="1"/>
</dbReference>
<keyword evidence="6" id="KW-0411">Iron-sulfur</keyword>
<dbReference type="STRING" id="1348853.LK12_18530"/>
<dbReference type="RefSeq" id="WP_039287393.1">
    <property type="nucleotide sequence ID" value="NZ_JTDI01000006.1"/>
</dbReference>
<evidence type="ECO:0000256" key="2">
    <source>
        <dbReference type="ARBA" id="ARBA00022714"/>
    </source>
</evidence>
<keyword evidence="7" id="KW-0520">NAD</keyword>
<evidence type="ECO:0000256" key="5">
    <source>
        <dbReference type="ARBA" id="ARBA00023004"/>
    </source>
</evidence>
<reference evidence="9 10" key="1">
    <citation type="submission" date="2014-10" db="EMBL/GenBank/DDBJ databases">
        <title>Genome sequence of Novosphingobium malaysiense MUSC 273(T).</title>
        <authorList>
            <person name="Lee L.-H."/>
        </authorList>
    </citation>
    <scope>NUCLEOTIDE SEQUENCE [LARGE SCALE GENOMIC DNA]</scope>
    <source>
        <strain evidence="9 10">MUSC 273</strain>
    </source>
</reference>
<evidence type="ECO:0000256" key="1">
    <source>
        <dbReference type="ARBA" id="ARBA00001962"/>
    </source>
</evidence>
<dbReference type="InterPro" id="IPR015879">
    <property type="entry name" value="Ring_hydroxy_dOase_asu_C_dom"/>
</dbReference>
<keyword evidence="5" id="KW-0408">Iron</keyword>
<keyword evidence="3" id="KW-0479">Metal-binding</keyword>
<evidence type="ECO:0000259" key="8">
    <source>
        <dbReference type="PROSITE" id="PS51296"/>
    </source>
</evidence>
<sequence>MTENFDKYANAAERMLNFVETRTTDQAPEVFQVPVNNYLDGERWEREKERIFKRVPLMLALTIELPEVNDYKAMDVMGMPVVITRAKDGKARAFLNVCKHRAAHLAPEGRGNCKAFACPYHGWTYANDGKLMGIAEASTFGDVDRSTLNMTELPCDEVAGMIYVILTPGLEIDARAWLGDMYEYFADLELERWYFHKSKVMHGANWKVAYDGYLEGYHFQAAHTNTVATRSPSNRAIYEGHGPHILIGFPQNAITRLHDLPREEWGKQENNGYDFIRMLFPNFALFLAPEMCQFAQLFPGDAPDKNVTVMNYCFPTKPETDEGLQSLDEMCDFFFNVVEEEDYLLGLQVQNGLESGAMTHQVFGRNEPGNQFFHKWVDYYLDETGQTPAPVMKG</sequence>
<dbReference type="OrthoDB" id="7458380at2"/>
<dbReference type="InterPro" id="IPR015881">
    <property type="entry name" value="ARHD_Rieske_2Fe_2S"/>
</dbReference>
<keyword evidence="4" id="KW-0560">Oxidoreductase</keyword>
<dbReference type="Proteomes" id="UP000031057">
    <property type="component" value="Unassembled WGS sequence"/>
</dbReference>
<gene>
    <name evidence="9" type="ORF">LK12_18530</name>
</gene>
<evidence type="ECO:0000256" key="7">
    <source>
        <dbReference type="ARBA" id="ARBA00023027"/>
    </source>
</evidence>